<keyword evidence="2" id="KW-0963">Cytoplasm</keyword>
<dbReference type="Pfam" id="PF01470">
    <property type="entry name" value="Peptidase_C15"/>
    <property type="match status" value="1"/>
</dbReference>
<dbReference type="OrthoDB" id="407146at2759"/>
<reference evidence="8" key="1">
    <citation type="submission" date="2017-02" db="UniProtKB">
        <authorList>
            <consortium name="WormBaseParasite"/>
        </authorList>
    </citation>
    <scope>IDENTIFICATION</scope>
</reference>
<evidence type="ECO:0000256" key="3">
    <source>
        <dbReference type="ARBA" id="ARBA00022670"/>
    </source>
</evidence>
<sequence>MAADKRVVVVTGFGPFDSFQENPSAAVVRRLEEEGISDVVSDVVLRTEVIQVKYDCVEEKVAQLWQEYHPILVIHIGAHPSARLIRIEQQSFGRGYCSFDVDGQVPCGNVCPVKTPLIKLTQSILATELDCERIVKVVTQSLNFDVLKVETSNDPGRYLCAYSYFMSLSHDKSRALFVHVPGFDADVTVQMVTTAIKLIIKECLHQLNSTAATDS</sequence>
<dbReference type="Proteomes" id="UP000267096">
    <property type="component" value="Unassembled WGS sequence"/>
</dbReference>
<keyword evidence="7" id="KW-1185">Reference proteome</keyword>
<dbReference type="AlphaFoldDB" id="A0A0M3JTD8"/>
<protein>
    <submittedName>
        <fullName evidence="8">Pyroglutamyl-peptidase I (inferred by orthology to a S. mansoni protein)</fullName>
    </submittedName>
</protein>
<evidence type="ECO:0000313" key="7">
    <source>
        <dbReference type="Proteomes" id="UP000267096"/>
    </source>
</evidence>
<evidence type="ECO:0000256" key="1">
    <source>
        <dbReference type="ARBA" id="ARBA00006641"/>
    </source>
</evidence>
<dbReference type="PANTHER" id="PTHR23402:SF1">
    <property type="entry name" value="PYROGLUTAMYL-PEPTIDASE I"/>
    <property type="match status" value="1"/>
</dbReference>
<dbReference type="EMBL" id="UYRR01031022">
    <property type="protein sequence ID" value="VDK43803.1"/>
    <property type="molecule type" value="Genomic_DNA"/>
</dbReference>
<evidence type="ECO:0000313" key="6">
    <source>
        <dbReference type="EMBL" id="VDK43803.1"/>
    </source>
</evidence>
<dbReference type="PANTHER" id="PTHR23402">
    <property type="entry name" value="PROTEASE FAMILY C15 PYROGLUTAMYL-PEPTIDASE I-RELATED"/>
    <property type="match status" value="1"/>
</dbReference>
<keyword evidence="5" id="KW-0788">Thiol protease</keyword>
<evidence type="ECO:0000256" key="4">
    <source>
        <dbReference type="ARBA" id="ARBA00022801"/>
    </source>
</evidence>
<dbReference type="PRINTS" id="PR00706">
    <property type="entry name" value="PYROGLUPTASE"/>
</dbReference>
<evidence type="ECO:0000313" key="8">
    <source>
        <dbReference type="WBParaSite" id="ASIM_0001128801-mRNA-1"/>
    </source>
</evidence>
<evidence type="ECO:0000256" key="2">
    <source>
        <dbReference type="ARBA" id="ARBA00022490"/>
    </source>
</evidence>
<reference evidence="6 7" key="2">
    <citation type="submission" date="2018-11" db="EMBL/GenBank/DDBJ databases">
        <authorList>
            <consortium name="Pathogen Informatics"/>
        </authorList>
    </citation>
    <scope>NUCLEOTIDE SEQUENCE [LARGE SCALE GENOMIC DNA]</scope>
</reference>
<dbReference type="GO" id="GO:0006508">
    <property type="term" value="P:proteolysis"/>
    <property type="evidence" value="ECO:0007669"/>
    <property type="project" value="UniProtKB-KW"/>
</dbReference>
<keyword evidence="4" id="KW-0378">Hydrolase</keyword>
<proteinExistence type="inferred from homology"/>
<comment type="similarity">
    <text evidence="1">Belongs to the peptidase C15 family.</text>
</comment>
<evidence type="ECO:0000256" key="5">
    <source>
        <dbReference type="ARBA" id="ARBA00022807"/>
    </source>
</evidence>
<dbReference type="InterPro" id="IPR000816">
    <property type="entry name" value="Peptidase_C15"/>
</dbReference>
<dbReference type="InterPro" id="IPR016125">
    <property type="entry name" value="Peptidase_C15-like"/>
</dbReference>
<dbReference type="InterPro" id="IPR036440">
    <property type="entry name" value="Peptidase_C15-like_sf"/>
</dbReference>
<dbReference type="SUPFAM" id="SSF53182">
    <property type="entry name" value="Pyrrolidone carboxyl peptidase (pyroglutamate aminopeptidase)"/>
    <property type="match status" value="1"/>
</dbReference>
<dbReference type="WBParaSite" id="ASIM_0001128801-mRNA-1">
    <property type="protein sequence ID" value="ASIM_0001128801-mRNA-1"/>
    <property type="gene ID" value="ASIM_0001128801"/>
</dbReference>
<gene>
    <name evidence="6" type="ORF">ASIM_LOCUS10846</name>
</gene>
<dbReference type="GO" id="GO:0005829">
    <property type="term" value="C:cytosol"/>
    <property type="evidence" value="ECO:0007669"/>
    <property type="project" value="InterPro"/>
</dbReference>
<organism evidence="8">
    <name type="scientific">Anisakis simplex</name>
    <name type="common">Herring worm</name>
    <dbReference type="NCBI Taxonomy" id="6269"/>
    <lineage>
        <taxon>Eukaryota</taxon>
        <taxon>Metazoa</taxon>
        <taxon>Ecdysozoa</taxon>
        <taxon>Nematoda</taxon>
        <taxon>Chromadorea</taxon>
        <taxon>Rhabditida</taxon>
        <taxon>Spirurina</taxon>
        <taxon>Ascaridomorpha</taxon>
        <taxon>Ascaridoidea</taxon>
        <taxon>Anisakidae</taxon>
        <taxon>Anisakis</taxon>
        <taxon>Anisakis simplex complex</taxon>
    </lineage>
</organism>
<dbReference type="Gene3D" id="3.40.630.20">
    <property type="entry name" value="Peptidase C15, pyroglutamyl peptidase I-like"/>
    <property type="match status" value="1"/>
</dbReference>
<name>A0A0M3JTD8_ANISI</name>
<keyword evidence="3" id="KW-0645">Protease</keyword>
<dbReference type="GO" id="GO:0016920">
    <property type="term" value="F:pyroglutamyl-peptidase activity"/>
    <property type="evidence" value="ECO:0007669"/>
    <property type="project" value="InterPro"/>
</dbReference>
<accession>A0A0M3JTD8</accession>